<protein>
    <submittedName>
        <fullName evidence="1">FmtB-protein</fullName>
    </submittedName>
</protein>
<name>A0A380DUN8_STAAU</name>
<evidence type="ECO:0000313" key="2">
    <source>
        <dbReference type="Proteomes" id="UP000255091"/>
    </source>
</evidence>
<dbReference type="AlphaFoldDB" id="A0A380DUN8"/>
<reference evidence="1 2" key="1">
    <citation type="submission" date="2018-06" db="EMBL/GenBank/DDBJ databases">
        <authorList>
            <consortium name="Pathogen Informatics"/>
            <person name="Doyle S."/>
        </authorList>
    </citation>
    <scope>NUCLEOTIDE SEQUENCE [LARGE SCALE GENOMIC DNA]</scope>
    <source>
        <strain evidence="1 2">NCTC6133</strain>
    </source>
</reference>
<accession>A0A380DUN8</accession>
<dbReference type="Proteomes" id="UP000255091">
    <property type="component" value="Unassembled WGS sequence"/>
</dbReference>
<organism evidence="1 2">
    <name type="scientific">Staphylococcus aureus</name>
    <dbReference type="NCBI Taxonomy" id="1280"/>
    <lineage>
        <taxon>Bacteria</taxon>
        <taxon>Bacillati</taxon>
        <taxon>Bacillota</taxon>
        <taxon>Bacilli</taxon>
        <taxon>Bacillales</taxon>
        <taxon>Staphylococcaceae</taxon>
        <taxon>Staphylococcus</taxon>
    </lineage>
</organism>
<proteinExistence type="predicted"/>
<dbReference type="EMBL" id="UHAP01000001">
    <property type="protein sequence ID" value="SUK53239.1"/>
    <property type="molecule type" value="Genomic_DNA"/>
</dbReference>
<evidence type="ECO:0000313" key="1">
    <source>
        <dbReference type="EMBL" id="SUK53239.1"/>
    </source>
</evidence>
<gene>
    <name evidence="1" type="ORF">NCTC6133_02360</name>
</gene>
<sequence>MRWLEQVMFEAGSNRTYQAQGNVLALGRISGTDASNHGDFNGIGKIFNSKSKF</sequence>